<feature type="region of interest" description="Disordered" evidence="1">
    <location>
        <begin position="24"/>
        <end position="46"/>
    </location>
</feature>
<dbReference type="SUPFAM" id="SSF46689">
    <property type="entry name" value="Homeodomain-like"/>
    <property type="match status" value="1"/>
</dbReference>
<keyword evidence="4" id="KW-1185">Reference proteome</keyword>
<dbReference type="InterPro" id="IPR051571">
    <property type="entry name" value="N-CoR_corepressor"/>
</dbReference>
<protein>
    <recommendedName>
        <fullName evidence="2">SANT domain-containing protein</fullName>
    </recommendedName>
</protein>
<evidence type="ECO:0000313" key="3">
    <source>
        <dbReference type="EMBL" id="KAF9444835.1"/>
    </source>
</evidence>
<dbReference type="EMBL" id="MU151344">
    <property type="protein sequence ID" value="KAF9444835.1"/>
    <property type="molecule type" value="Genomic_DNA"/>
</dbReference>
<evidence type="ECO:0000259" key="2">
    <source>
        <dbReference type="PROSITE" id="PS51293"/>
    </source>
</evidence>
<dbReference type="GO" id="GO:0034967">
    <property type="term" value="C:Set3 complex"/>
    <property type="evidence" value="ECO:0007669"/>
    <property type="project" value="TreeGrafter"/>
</dbReference>
<dbReference type="Pfam" id="PF00249">
    <property type="entry name" value="Myb_DNA-binding"/>
    <property type="match status" value="1"/>
</dbReference>
<dbReference type="InterPro" id="IPR001005">
    <property type="entry name" value="SANT/Myb"/>
</dbReference>
<comment type="caution">
    <text evidence="3">The sequence shown here is derived from an EMBL/GenBank/DDBJ whole genome shotgun (WGS) entry which is preliminary data.</text>
</comment>
<dbReference type="InterPro" id="IPR017884">
    <property type="entry name" value="SANT_dom"/>
</dbReference>
<dbReference type="CDD" id="cd00167">
    <property type="entry name" value="SANT"/>
    <property type="match status" value="1"/>
</dbReference>
<dbReference type="PANTHER" id="PTHR13992:SF39">
    <property type="entry name" value="SMRTER, ISOFORM G"/>
    <property type="match status" value="1"/>
</dbReference>
<dbReference type="Gene3D" id="1.10.10.60">
    <property type="entry name" value="Homeodomain-like"/>
    <property type="match status" value="1"/>
</dbReference>
<gene>
    <name evidence="3" type="ORF">P691DRAFT_654364</name>
</gene>
<reference evidence="3" key="1">
    <citation type="submission" date="2020-11" db="EMBL/GenBank/DDBJ databases">
        <authorList>
            <consortium name="DOE Joint Genome Institute"/>
            <person name="Ahrendt S."/>
            <person name="Riley R."/>
            <person name="Andreopoulos W."/>
            <person name="Labutti K."/>
            <person name="Pangilinan J."/>
            <person name="Ruiz-Duenas F.J."/>
            <person name="Barrasa J.M."/>
            <person name="Sanchez-Garcia M."/>
            <person name="Camarero S."/>
            <person name="Miyauchi S."/>
            <person name="Serrano A."/>
            <person name="Linde D."/>
            <person name="Babiker R."/>
            <person name="Drula E."/>
            <person name="Ayuso-Fernandez I."/>
            <person name="Pacheco R."/>
            <person name="Padilla G."/>
            <person name="Ferreira P."/>
            <person name="Barriuso J."/>
            <person name="Kellner H."/>
            <person name="Castanera R."/>
            <person name="Alfaro M."/>
            <person name="Ramirez L."/>
            <person name="Pisabarro A.G."/>
            <person name="Kuo A."/>
            <person name="Tritt A."/>
            <person name="Lipzen A."/>
            <person name="He G."/>
            <person name="Yan M."/>
            <person name="Ng V."/>
            <person name="Cullen D."/>
            <person name="Martin F."/>
            <person name="Rosso M.-N."/>
            <person name="Henrissat B."/>
            <person name="Hibbett D."/>
            <person name="Martinez A.T."/>
            <person name="Grigoriev I.V."/>
        </authorList>
    </citation>
    <scope>NUCLEOTIDE SEQUENCE</scope>
    <source>
        <strain evidence="3">MF-IS2</strain>
    </source>
</reference>
<proteinExistence type="predicted"/>
<organism evidence="3 4">
    <name type="scientific">Macrolepiota fuliginosa MF-IS2</name>
    <dbReference type="NCBI Taxonomy" id="1400762"/>
    <lineage>
        <taxon>Eukaryota</taxon>
        <taxon>Fungi</taxon>
        <taxon>Dikarya</taxon>
        <taxon>Basidiomycota</taxon>
        <taxon>Agaricomycotina</taxon>
        <taxon>Agaricomycetes</taxon>
        <taxon>Agaricomycetidae</taxon>
        <taxon>Agaricales</taxon>
        <taxon>Agaricineae</taxon>
        <taxon>Agaricaceae</taxon>
        <taxon>Macrolepiota</taxon>
    </lineage>
</organism>
<feature type="non-terminal residue" evidence="3">
    <location>
        <position position="245"/>
    </location>
</feature>
<name>A0A9P6C0Q0_9AGAR</name>
<dbReference type="AlphaFoldDB" id="A0A9P6C0Q0"/>
<feature type="domain" description="SANT" evidence="2">
    <location>
        <begin position="206"/>
        <end position="245"/>
    </location>
</feature>
<evidence type="ECO:0000313" key="4">
    <source>
        <dbReference type="Proteomes" id="UP000807342"/>
    </source>
</evidence>
<sequence>MKEALRVVVMTRLLCDRQTPDERVSPVLMANRSSAPRPDPEVNEESDADVVIQDVMAGDQFEKRMQKFETLKPSFVEFFSRRQVFIANKLQELRQEYVQLQEKWNIHCQTLNDQAKPSILEGETMPIGRTTRRSANLGDAVRSDLEMEQILASLESNDATDPNHLSQRNLATIPDMISVANGKVDYLFDDTCHRVENPAEYYAPHTGIHDWTEEEKSIFLDKYAAYPKQFGIIADYLPNKTSSQC</sequence>
<evidence type="ECO:0000256" key="1">
    <source>
        <dbReference type="SAM" id="MobiDB-lite"/>
    </source>
</evidence>
<accession>A0A9P6C0Q0</accession>
<dbReference type="GO" id="GO:0006357">
    <property type="term" value="P:regulation of transcription by RNA polymerase II"/>
    <property type="evidence" value="ECO:0007669"/>
    <property type="project" value="TreeGrafter"/>
</dbReference>
<dbReference type="Proteomes" id="UP000807342">
    <property type="component" value="Unassembled WGS sequence"/>
</dbReference>
<dbReference type="PROSITE" id="PS51293">
    <property type="entry name" value="SANT"/>
    <property type="match status" value="1"/>
</dbReference>
<dbReference type="PANTHER" id="PTHR13992">
    <property type="entry name" value="NUCLEAR RECEPTOR CO-REPRESSOR RELATED NCOR"/>
    <property type="match status" value="1"/>
</dbReference>
<dbReference type="OrthoDB" id="10258692at2759"/>
<dbReference type="InterPro" id="IPR009057">
    <property type="entry name" value="Homeodomain-like_sf"/>
</dbReference>